<accession>A0A8E2F5Z5</accession>
<evidence type="ECO:0000313" key="2">
    <source>
        <dbReference type="Proteomes" id="UP000250140"/>
    </source>
</evidence>
<evidence type="ECO:0008006" key="3">
    <source>
        <dbReference type="Google" id="ProtNLM"/>
    </source>
</evidence>
<keyword evidence="2" id="KW-1185">Reference proteome</keyword>
<name>A0A8E2F5Z5_9PEZI</name>
<protein>
    <recommendedName>
        <fullName evidence="3">Heterokaryon incompatibility domain-containing protein</fullName>
    </recommendedName>
</protein>
<dbReference type="AlphaFoldDB" id="A0A8E2F5Z5"/>
<reference evidence="1 2" key="1">
    <citation type="journal article" date="2016" name="Nat. Commun.">
        <title>Ectomycorrhizal ecology is imprinted in the genome of the dominant symbiotic fungus Cenococcum geophilum.</title>
        <authorList>
            <consortium name="DOE Joint Genome Institute"/>
            <person name="Peter M."/>
            <person name="Kohler A."/>
            <person name="Ohm R.A."/>
            <person name="Kuo A."/>
            <person name="Krutzmann J."/>
            <person name="Morin E."/>
            <person name="Arend M."/>
            <person name="Barry K.W."/>
            <person name="Binder M."/>
            <person name="Choi C."/>
            <person name="Clum A."/>
            <person name="Copeland A."/>
            <person name="Grisel N."/>
            <person name="Haridas S."/>
            <person name="Kipfer T."/>
            <person name="LaButti K."/>
            <person name="Lindquist E."/>
            <person name="Lipzen A."/>
            <person name="Maire R."/>
            <person name="Meier B."/>
            <person name="Mihaltcheva S."/>
            <person name="Molinier V."/>
            <person name="Murat C."/>
            <person name="Poggeler S."/>
            <person name="Quandt C.A."/>
            <person name="Sperisen C."/>
            <person name="Tritt A."/>
            <person name="Tisserant E."/>
            <person name="Crous P.W."/>
            <person name="Henrissat B."/>
            <person name="Nehls U."/>
            <person name="Egli S."/>
            <person name="Spatafora J.W."/>
            <person name="Grigoriev I.V."/>
            <person name="Martin F.M."/>
        </authorList>
    </citation>
    <scope>NUCLEOTIDE SEQUENCE [LARGE SCALE GENOMIC DNA]</scope>
    <source>
        <strain evidence="1 2">CBS 207.34</strain>
    </source>
</reference>
<dbReference type="Proteomes" id="UP000250140">
    <property type="component" value="Unassembled WGS sequence"/>
</dbReference>
<organism evidence="1 2">
    <name type="scientific">Glonium stellatum</name>
    <dbReference type="NCBI Taxonomy" id="574774"/>
    <lineage>
        <taxon>Eukaryota</taxon>
        <taxon>Fungi</taxon>
        <taxon>Dikarya</taxon>
        <taxon>Ascomycota</taxon>
        <taxon>Pezizomycotina</taxon>
        <taxon>Dothideomycetes</taxon>
        <taxon>Pleosporomycetidae</taxon>
        <taxon>Gloniales</taxon>
        <taxon>Gloniaceae</taxon>
        <taxon>Glonium</taxon>
    </lineage>
</organism>
<dbReference type="EMBL" id="KV749217">
    <property type="protein sequence ID" value="OCL10588.1"/>
    <property type="molecule type" value="Genomic_DNA"/>
</dbReference>
<proteinExistence type="predicted"/>
<gene>
    <name evidence="1" type="ORF">AOQ84DRAFT_426634</name>
</gene>
<feature type="non-terminal residue" evidence="1">
    <location>
        <position position="1"/>
    </location>
</feature>
<evidence type="ECO:0000313" key="1">
    <source>
        <dbReference type="EMBL" id="OCL10588.1"/>
    </source>
</evidence>
<sequence length="114" mass="13020">MLSQYIQLYIFPSSRHPLAVCPLFNPLSLHPLHQVLQMAVNKLYMNNPLGLVSEDVRLLELQPGAETAVIQCKFLRFPLSGCLLYVALSYTWGSAEGYRMIIVDNNQFPIRRNL</sequence>